<evidence type="ECO:0000259" key="1">
    <source>
        <dbReference type="Pfam" id="PF04991"/>
    </source>
</evidence>
<protein>
    <submittedName>
        <fullName evidence="2">Phosphorylcholine metabolism protein LicD</fullName>
    </submittedName>
</protein>
<dbReference type="Pfam" id="PF04991">
    <property type="entry name" value="LicD"/>
    <property type="match status" value="1"/>
</dbReference>
<dbReference type="InterPro" id="IPR052942">
    <property type="entry name" value="LPS_cholinephosphotransferase"/>
</dbReference>
<reference evidence="2" key="1">
    <citation type="submission" date="2018-10" db="EMBL/GenBank/DDBJ databases">
        <title>Hidden diversity of soil giant viruses.</title>
        <authorList>
            <person name="Schulz F."/>
            <person name="Alteio L."/>
            <person name="Goudeau D."/>
            <person name="Ryan E.M."/>
            <person name="Malmstrom R.R."/>
            <person name="Blanchard J."/>
            <person name="Woyke T."/>
        </authorList>
    </citation>
    <scope>NUCLEOTIDE SEQUENCE</scope>
    <source>
        <strain evidence="2">HYV1</strain>
    </source>
</reference>
<dbReference type="PANTHER" id="PTHR43404">
    <property type="entry name" value="LIPOPOLYSACCHARIDE CHOLINEPHOSPHOTRANSFERASE LICD"/>
    <property type="match status" value="1"/>
</dbReference>
<gene>
    <name evidence="2" type="ORF">Hyperionvirus30_8</name>
</gene>
<dbReference type="InterPro" id="IPR007074">
    <property type="entry name" value="LicD/FKTN/FKRP_NTP_transf"/>
</dbReference>
<organism evidence="2">
    <name type="scientific">Hyperionvirus sp</name>
    <dbReference type="NCBI Taxonomy" id="2487770"/>
    <lineage>
        <taxon>Viruses</taxon>
        <taxon>Varidnaviria</taxon>
        <taxon>Bamfordvirae</taxon>
        <taxon>Nucleocytoviricota</taxon>
        <taxon>Megaviricetes</taxon>
        <taxon>Imitervirales</taxon>
        <taxon>Mimiviridae</taxon>
        <taxon>Klosneuvirinae</taxon>
    </lineage>
</organism>
<dbReference type="EMBL" id="MK072412">
    <property type="protein sequence ID" value="AYV84592.1"/>
    <property type="molecule type" value="Genomic_DNA"/>
</dbReference>
<sequence length="220" mass="26320">MRKPGLIYADPKVIYKLYKMIYAVKRVLEIYEINYWMEGGTLLGAVRHQGIIPWDEDADFQIFDTDEHKIQNIYEPLDRLGYTMQHTWWGYKIFPKDGAPIKGFCWKFPGLDIFVVEVIKTSNETEYTIQYKYPEAKKHFGKCTHPLKDLYPLKDYKFGAYTLKGPRSPYQYLDNCYDSDWNTVAYMQFDHEHEKKYKKIRITLTDDDRVPARPFFIPHK</sequence>
<proteinExistence type="predicted"/>
<dbReference type="PANTHER" id="PTHR43404:SF2">
    <property type="entry name" value="LIPOPOLYSACCHARIDE CHOLINEPHOSPHOTRANSFERASE LICD"/>
    <property type="match status" value="1"/>
</dbReference>
<dbReference type="GO" id="GO:0009100">
    <property type="term" value="P:glycoprotein metabolic process"/>
    <property type="evidence" value="ECO:0007669"/>
    <property type="project" value="UniProtKB-ARBA"/>
</dbReference>
<feature type="domain" description="LicD/FKTN/FKRP nucleotidyltransferase" evidence="1">
    <location>
        <begin position="31"/>
        <end position="73"/>
    </location>
</feature>
<accession>A0A3G5ABS0</accession>
<name>A0A3G5ABS0_9VIRU</name>
<evidence type="ECO:0000313" key="2">
    <source>
        <dbReference type="EMBL" id="AYV84592.1"/>
    </source>
</evidence>